<dbReference type="AlphaFoldDB" id="A0A4R7J9R3"/>
<evidence type="ECO:0000313" key="14">
    <source>
        <dbReference type="Proteomes" id="UP000295371"/>
    </source>
</evidence>
<feature type="transmembrane region" description="Helical" evidence="11">
    <location>
        <begin position="57"/>
        <end position="74"/>
    </location>
</feature>
<dbReference type="CDD" id="cd00310">
    <property type="entry name" value="ATP-synt_Fo_a_6"/>
    <property type="match status" value="1"/>
</dbReference>
<keyword evidence="6 11" id="KW-0375">Hydrogen ion transport</keyword>
<comment type="function">
    <text evidence="11 12">Key component of the proton channel; it plays a direct role in the translocation of protons across the membrane.</text>
</comment>
<reference evidence="13 14" key="1">
    <citation type="submission" date="2019-03" db="EMBL/GenBank/DDBJ databases">
        <title>Genomic Encyclopedia of Archaeal and Bacterial Type Strains, Phase II (KMG-II): from individual species to whole genera.</title>
        <authorList>
            <person name="Goeker M."/>
        </authorList>
    </citation>
    <scope>NUCLEOTIDE SEQUENCE [LARGE SCALE GENOMIC DNA]</scope>
    <source>
        <strain evidence="13 14">DSM 24323</strain>
    </source>
</reference>
<dbReference type="InterPro" id="IPR045083">
    <property type="entry name" value="ATP_synth_F0_asu_bact/mt"/>
</dbReference>
<evidence type="ECO:0000256" key="10">
    <source>
        <dbReference type="ARBA" id="ARBA00023310"/>
    </source>
</evidence>
<evidence type="ECO:0000256" key="7">
    <source>
        <dbReference type="ARBA" id="ARBA00022989"/>
    </source>
</evidence>
<keyword evidence="5 11" id="KW-0812">Transmembrane</keyword>
<feature type="transmembrane region" description="Helical" evidence="11">
    <location>
        <begin position="174"/>
        <end position="192"/>
    </location>
</feature>
<dbReference type="SUPFAM" id="SSF81336">
    <property type="entry name" value="F1F0 ATP synthase subunit A"/>
    <property type="match status" value="1"/>
</dbReference>
<evidence type="ECO:0000256" key="2">
    <source>
        <dbReference type="ARBA" id="ARBA00006810"/>
    </source>
</evidence>
<dbReference type="Gene3D" id="1.20.120.220">
    <property type="entry name" value="ATP synthase, F0 complex, subunit A"/>
    <property type="match status" value="1"/>
</dbReference>
<dbReference type="EMBL" id="SOAW01000001">
    <property type="protein sequence ID" value="TDT33646.1"/>
    <property type="molecule type" value="Genomic_DNA"/>
</dbReference>
<evidence type="ECO:0000313" key="13">
    <source>
        <dbReference type="EMBL" id="TDT33646.1"/>
    </source>
</evidence>
<evidence type="ECO:0000256" key="5">
    <source>
        <dbReference type="ARBA" id="ARBA00022692"/>
    </source>
</evidence>
<organism evidence="13 14">
    <name type="scientific">Naumannella halotolerans</name>
    <dbReference type="NCBI Taxonomy" id="993414"/>
    <lineage>
        <taxon>Bacteria</taxon>
        <taxon>Bacillati</taxon>
        <taxon>Actinomycetota</taxon>
        <taxon>Actinomycetes</taxon>
        <taxon>Propionibacteriales</taxon>
        <taxon>Propionibacteriaceae</taxon>
        <taxon>Naumannella</taxon>
    </lineage>
</organism>
<keyword evidence="3 11" id="KW-0813">Transport</keyword>
<proteinExistence type="inferred from homology"/>
<dbReference type="GO" id="GO:0045259">
    <property type="term" value="C:proton-transporting ATP synthase complex"/>
    <property type="evidence" value="ECO:0007669"/>
    <property type="project" value="UniProtKB-KW"/>
</dbReference>
<evidence type="ECO:0000256" key="9">
    <source>
        <dbReference type="ARBA" id="ARBA00023136"/>
    </source>
</evidence>
<keyword evidence="9 11" id="KW-0472">Membrane</keyword>
<feature type="transmembrane region" description="Helical" evidence="11">
    <location>
        <begin position="212"/>
        <end position="233"/>
    </location>
</feature>
<dbReference type="PANTHER" id="PTHR11410">
    <property type="entry name" value="ATP SYNTHASE SUBUNIT A"/>
    <property type="match status" value="1"/>
</dbReference>
<comment type="similarity">
    <text evidence="2 11 12">Belongs to the ATPase A chain family.</text>
</comment>
<comment type="caution">
    <text evidence="13">The sequence shown here is derived from an EMBL/GenBank/DDBJ whole genome shotgun (WGS) entry which is preliminary data.</text>
</comment>
<keyword evidence="4 11" id="KW-0138">CF(0)</keyword>
<dbReference type="InterPro" id="IPR000568">
    <property type="entry name" value="ATP_synth_F0_asu"/>
</dbReference>
<dbReference type="GO" id="GO:0005886">
    <property type="term" value="C:plasma membrane"/>
    <property type="evidence" value="ECO:0007669"/>
    <property type="project" value="UniProtKB-SubCell"/>
</dbReference>
<dbReference type="GO" id="GO:0046933">
    <property type="term" value="F:proton-transporting ATP synthase activity, rotational mechanism"/>
    <property type="evidence" value="ECO:0007669"/>
    <property type="project" value="UniProtKB-UniRule"/>
</dbReference>
<feature type="transmembrane region" description="Helical" evidence="11">
    <location>
        <begin position="112"/>
        <end position="137"/>
    </location>
</feature>
<evidence type="ECO:0000256" key="8">
    <source>
        <dbReference type="ARBA" id="ARBA00023065"/>
    </source>
</evidence>
<dbReference type="Proteomes" id="UP000295371">
    <property type="component" value="Unassembled WGS sequence"/>
</dbReference>
<dbReference type="InterPro" id="IPR035908">
    <property type="entry name" value="F0_ATP_A_sf"/>
</dbReference>
<dbReference type="HAMAP" id="MF_01393">
    <property type="entry name" value="ATP_synth_a_bact"/>
    <property type="match status" value="1"/>
</dbReference>
<dbReference type="NCBIfam" id="TIGR01131">
    <property type="entry name" value="ATP_synt_6_or_A"/>
    <property type="match status" value="1"/>
</dbReference>
<dbReference type="PANTHER" id="PTHR11410:SF0">
    <property type="entry name" value="ATP SYNTHASE SUBUNIT A"/>
    <property type="match status" value="1"/>
</dbReference>
<evidence type="ECO:0000256" key="11">
    <source>
        <dbReference type="HAMAP-Rule" id="MF_01393"/>
    </source>
</evidence>
<protein>
    <recommendedName>
        <fullName evidence="11 12">ATP synthase subunit a</fullName>
    </recommendedName>
    <alternativeName>
        <fullName evidence="11">ATP synthase F0 sector subunit a</fullName>
    </alternativeName>
    <alternativeName>
        <fullName evidence="11">F-ATPase subunit 6</fullName>
    </alternativeName>
</protein>
<dbReference type="PROSITE" id="PS00449">
    <property type="entry name" value="ATPASE_A"/>
    <property type="match status" value="1"/>
</dbReference>
<evidence type="ECO:0000256" key="1">
    <source>
        <dbReference type="ARBA" id="ARBA00004141"/>
    </source>
</evidence>
<keyword evidence="7 11" id="KW-1133">Transmembrane helix</keyword>
<keyword evidence="11" id="KW-1003">Cell membrane</keyword>
<comment type="subcellular location">
    <subcellularLocation>
        <location evidence="11 12">Cell membrane</location>
        <topology evidence="11 12">Multi-pass membrane protein</topology>
    </subcellularLocation>
    <subcellularLocation>
        <location evidence="1">Membrane</location>
        <topology evidence="1">Multi-pass membrane protein</topology>
    </subcellularLocation>
</comment>
<evidence type="ECO:0000256" key="12">
    <source>
        <dbReference type="RuleBase" id="RU000483"/>
    </source>
</evidence>
<evidence type="ECO:0000256" key="6">
    <source>
        <dbReference type="ARBA" id="ARBA00022781"/>
    </source>
</evidence>
<keyword evidence="8 11" id="KW-0406">Ion transport</keyword>
<evidence type="ECO:0000256" key="3">
    <source>
        <dbReference type="ARBA" id="ARBA00022448"/>
    </source>
</evidence>
<feature type="transmembrane region" description="Helical" evidence="11">
    <location>
        <begin position="245"/>
        <end position="271"/>
    </location>
</feature>
<sequence>MGGLISFGGAMPTVGDECKETIDPATGVPEYHAPTVECDFMFTGGFIPGVDWVDKPLIQALIAFLLVGIVWLLASNKLRVIPSKAQFAAEYAYNFVRNGIARDALGPDYRAYLPLLMSLFFFLLLSNVFGITFLFMYPTAASIGYAWGLALLVFVVYNGAGIARHGARYFKNSLIPAGVPWPLLPIIIPIEFLSNFIIRPLTLGLRLFGNMFAGHIVILVFTVGGGWLLLYGAHASNRWGLVNNIAGGAALIFSMALFALELLIAALQAYVFTVLSAQYVASSLAEDH</sequence>
<keyword evidence="14" id="KW-1185">Reference proteome</keyword>
<gene>
    <name evidence="11" type="primary">atpB</name>
    <name evidence="13" type="ORF">CLV29_1270</name>
</gene>
<feature type="transmembrane region" description="Helical" evidence="11">
    <location>
        <begin position="143"/>
        <end position="162"/>
    </location>
</feature>
<dbReference type="Pfam" id="PF00119">
    <property type="entry name" value="ATP-synt_A"/>
    <property type="match status" value="1"/>
</dbReference>
<evidence type="ECO:0000256" key="4">
    <source>
        <dbReference type="ARBA" id="ARBA00022547"/>
    </source>
</evidence>
<dbReference type="PRINTS" id="PR00123">
    <property type="entry name" value="ATPASEA"/>
</dbReference>
<name>A0A4R7J9R3_9ACTN</name>
<keyword evidence="10 11" id="KW-0066">ATP synthesis</keyword>
<accession>A0A4R7J9R3</accession>
<dbReference type="InterPro" id="IPR023011">
    <property type="entry name" value="ATP_synth_F0_asu_AS"/>
</dbReference>